<protein>
    <submittedName>
        <fullName evidence="1">Uncharacterized protein</fullName>
    </submittedName>
</protein>
<gene>
    <name evidence="1" type="ORF">GCM10011391_33240</name>
</gene>
<dbReference type="Proteomes" id="UP000628775">
    <property type="component" value="Unassembled WGS sequence"/>
</dbReference>
<sequence length="50" mass="5634">MNVDNIQMLTPILEKGGHFLGAFGKDKLVGVAILGGEIYRIRCKVIYRRE</sequence>
<accession>A0A8J3DZN9</accession>
<evidence type="ECO:0000313" key="2">
    <source>
        <dbReference type="Proteomes" id="UP000628775"/>
    </source>
</evidence>
<keyword evidence="2" id="KW-1185">Reference proteome</keyword>
<name>A0A8J3DZN9_9BACL</name>
<organism evidence="1 2">
    <name type="scientific">Pullulanibacillus camelliae</name>
    <dbReference type="NCBI Taxonomy" id="1707096"/>
    <lineage>
        <taxon>Bacteria</taxon>
        <taxon>Bacillati</taxon>
        <taxon>Bacillota</taxon>
        <taxon>Bacilli</taxon>
        <taxon>Bacillales</taxon>
        <taxon>Sporolactobacillaceae</taxon>
        <taxon>Pullulanibacillus</taxon>
    </lineage>
</organism>
<reference evidence="1" key="1">
    <citation type="journal article" date="2014" name="Int. J. Syst. Evol. Microbiol.">
        <title>Complete genome sequence of Corynebacterium casei LMG S-19264T (=DSM 44701T), isolated from a smear-ripened cheese.</title>
        <authorList>
            <consortium name="US DOE Joint Genome Institute (JGI-PGF)"/>
            <person name="Walter F."/>
            <person name="Albersmeier A."/>
            <person name="Kalinowski J."/>
            <person name="Ruckert C."/>
        </authorList>
    </citation>
    <scope>NUCLEOTIDE SEQUENCE</scope>
    <source>
        <strain evidence="1">CGMCC 1.15371</strain>
    </source>
</reference>
<dbReference type="EMBL" id="BMIR01000020">
    <property type="protein sequence ID" value="GGE51793.1"/>
    <property type="molecule type" value="Genomic_DNA"/>
</dbReference>
<evidence type="ECO:0000313" key="1">
    <source>
        <dbReference type="EMBL" id="GGE51793.1"/>
    </source>
</evidence>
<comment type="caution">
    <text evidence="1">The sequence shown here is derived from an EMBL/GenBank/DDBJ whole genome shotgun (WGS) entry which is preliminary data.</text>
</comment>
<reference evidence="1" key="2">
    <citation type="submission" date="2020-09" db="EMBL/GenBank/DDBJ databases">
        <authorList>
            <person name="Sun Q."/>
            <person name="Zhou Y."/>
        </authorList>
    </citation>
    <scope>NUCLEOTIDE SEQUENCE</scope>
    <source>
        <strain evidence="1">CGMCC 1.15371</strain>
    </source>
</reference>
<proteinExistence type="predicted"/>
<dbReference type="AlphaFoldDB" id="A0A8J3DZN9"/>